<gene>
    <name evidence="1" type="ORF">OKIOD_LOCUS10218</name>
</gene>
<reference evidence="1 2" key="1">
    <citation type="submission" date="2021-04" db="EMBL/GenBank/DDBJ databases">
        <authorList>
            <person name="Bliznina A."/>
        </authorList>
    </citation>
    <scope>NUCLEOTIDE SEQUENCE [LARGE SCALE GENOMIC DNA]</scope>
</reference>
<proteinExistence type="predicted"/>
<keyword evidence="2" id="KW-1185">Reference proteome</keyword>
<protein>
    <submittedName>
        <fullName evidence="1">Oidioi.mRNA.OKI2018_I69.chr1.g1453.t1.cds</fullName>
    </submittedName>
</protein>
<evidence type="ECO:0000313" key="1">
    <source>
        <dbReference type="EMBL" id="CAG5104687.1"/>
    </source>
</evidence>
<sequence>MTEEFRRSTLQKIRNHPNSQILFELIFKRLQFEDLALMAPIVLEKTDNGYGTFDSLFSPDFSSYALNRHYKSDAILALVGEEFYRENERKPETLSEVAQIIQKRIDLRNNRKNLEKKTTIKFSTDKPLVRFSHSYLVTNNESKPKGFECKNSEDDLLFFKINRENTAPKLELAHPWFLTKDNPYNSSEMVSMWLYLQTSKGIESNPDGKWTWCVSDSNLKFLDHNISRQRTWRNLTAYPQRNIHPILKENRHLEDKEKDEMPMTINFVNFSNGESKLIWSFDFVRAGSYYQASHITTRFLDDGLWLVMIDVYDVEGNDKILFFNLEKKEVKSYQLPYQFIVSSAFYGFSESSLYYLREADNPYGGEDKYLVFGYFYREERLTDTFERHPDLLKHLCFFERGELTKKSGLKIGIKGLVHLVLDQYDTESKVFTIKIDEIKKLLLEAETFTCELSFPGQWFPGDVPAKATLPLIKLDELCTTKYEDLSENLNPEQSDIGYMDGNKLHLFI</sequence>
<dbReference type="EMBL" id="OU015566">
    <property type="protein sequence ID" value="CAG5104687.1"/>
    <property type="molecule type" value="Genomic_DNA"/>
</dbReference>
<name>A0ABN7ST74_OIKDI</name>
<accession>A0ABN7ST74</accession>
<organism evidence="1 2">
    <name type="scientific">Oikopleura dioica</name>
    <name type="common">Tunicate</name>
    <dbReference type="NCBI Taxonomy" id="34765"/>
    <lineage>
        <taxon>Eukaryota</taxon>
        <taxon>Metazoa</taxon>
        <taxon>Chordata</taxon>
        <taxon>Tunicata</taxon>
        <taxon>Appendicularia</taxon>
        <taxon>Copelata</taxon>
        <taxon>Oikopleuridae</taxon>
        <taxon>Oikopleura</taxon>
    </lineage>
</organism>
<evidence type="ECO:0000313" key="2">
    <source>
        <dbReference type="Proteomes" id="UP001158576"/>
    </source>
</evidence>
<dbReference type="Proteomes" id="UP001158576">
    <property type="component" value="Chromosome 1"/>
</dbReference>